<feature type="domain" description="Glycosyl hydrolase family 95 N-terminal" evidence="1">
    <location>
        <begin position="11"/>
        <end position="255"/>
    </location>
</feature>
<dbReference type="Pfam" id="PF14498">
    <property type="entry name" value="Glyco_hyd_65N_2"/>
    <property type="match status" value="1"/>
</dbReference>
<protein>
    <submittedName>
        <fullName evidence="4">Glycoside hydrolase N-terminal domain-containing protein</fullName>
    </submittedName>
</protein>
<name>A0ABT0FHN1_9MICO</name>
<comment type="caution">
    <text evidence="4">The sequence shown here is derived from an EMBL/GenBank/DDBJ whole genome shotgun (WGS) entry which is preliminary data.</text>
</comment>
<dbReference type="InterPro" id="IPR012341">
    <property type="entry name" value="6hp_glycosidase-like_sf"/>
</dbReference>
<evidence type="ECO:0000259" key="2">
    <source>
        <dbReference type="Pfam" id="PF21307"/>
    </source>
</evidence>
<reference evidence="4 5" key="1">
    <citation type="submission" date="2021-06" db="EMBL/GenBank/DDBJ databases">
        <title>Genome-based taxonomic framework of Microbacterium strains isolated from marine environment, the description of four new species and reclassification of four preexisting species.</title>
        <authorList>
            <person name="Lee S.D."/>
            <person name="Kim S.-M."/>
            <person name="Byeon Y.-S."/>
            <person name="Yang H.L."/>
            <person name="Kim I.S."/>
        </authorList>
    </citation>
    <scope>NUCLEOTIDE SEQUENCE [LARGE SCALE GENOMIC DNA]</scope>
    <source>
        <strain evidence="4 5">SSW1-49</strain>
    </source>
</reference>
<feature type="domain" description="Glycosyl hydrolase family 95 catalytic" evidence="3">
    <location>
        <begin position="290"/>
        <end position="670"/>
    </location>
</feature>
<evidence type="ECO:0000259" key="3">
    <source>
        <dbReference type="Pfam" id="PF22124"/>
    </source>
</evidence>
<dbReference type="Gene3D" id="2.70.98.50">
    <property type="entry name" value="putative glycoside hydrolase family protein from bacillus halodurans"/>
    <property type="match status" value="1"/>
</dbReference>
<dbReference type="PANTHER" id="PTHR31084:SF0">
    <property type="entry name" value="ALPHA-L-FUCOSIDASE 2"/>
    <property type="match status" value="1"/>
</dbReference>
<dbReference type="GO" id="GO:0016787">
    <property type="term" value="F:hydrolase activity"/>
    <property type="evidence" value="ECO:0007669"/>
    <property type="project" value="UniProtKB-KW"/>
</dbReference>
<gene>
    <name evidence="4" type="ORF">KZC51_15100</name>
</gene>
<dbReference type="InterPro" id="IPR027414">
    <property type="entry name" value="GH95_N_dom"/>
</dbReference>
<dbReference type="InterPro" id="IPR008928">
    <property type="entry name" value="6-hairpin_glycosidase_sf"/>
</dbReference>
<evidence type="ECO:0000313" key="5">
    <source>
        <dbReference type="Proteomes" id="UP001300096"/>
    </source>
</evidence>
<dbReference type="InterPro" id="IPR049053">
    <property type="entry name" value="AFCA-like_C"/>
</dbReference>
<keyword evidence="5" id="KW-1185">Reference proteome</keyword>
<dbReference type="SUPFAM" id="SSF48208">
    <property type="entry name" value="Six-hairpin glycosidases"/>
    <property type="match status" value="1"/>
</dbReference>
<keyword evidence="4" id="KW-0378">Hydrolase</keyword>
<sequence>MKSRSHFVSASTAPSWDLGMLVGSGRVGAVVWGSPDEHAISLTHERFFLPVNARTPPPRFVEAMPRIRTALLAHEAEKAAAIITETTGSADFSQMIWTDPLAPGAELRLVIDAPDEGGGAGGPVGAKPGAYRRHRNLATGEVIIAWQVDGIHRELRVSAPRGGRRVRIAVRSSAPATVRLRLGVTGDLTADIPGAASYRGFADAAVELRAPTEAALTVSAGTAGERATLTTTVSAQDATVRLVDDTGAEFAVDVEGGRWAEFEVELRHGDSDPDTLPLGDQAALHGASGLDLASGVPEDVATETLREGADGDPRMMRALIELAYAAGRANIISATGELPATLQGVWQGTWSPAWSADYTLNGNVQNGGMASLVPTGTPELTASLFRLLVPHLSDFRTNAARIFGFDGAMLPSRMSTHGLANHFSDGFPHQFWISGGGWVLRMLADAVLSSGDRELVDDETWQLIEGILLFSRDVIAHGPVAPSYSPENTPGGAATPLAVNATMDIAVLRDVDRAGRVLAEAHGRDPILLPVVEPKFRIDDDGVLAEWADPVFLPHRAHRHTSELYPLWYDMDPAFEATPMRAAARRLVQEKIAWRAEDPGPPPGNGEMAFGLAQLGLAAAALGDAPSAEQCLHWLAALHFTPAMSTTHDSGAIFNLDASGALPAVVAAMLVGSSRDAITLLPALPDSWAEGAVTGLTTRTALTVELLEWSASGIAVTLAGSAESAWVRTGPITLTLPRPVTSPAHPDPVTSIVLDHRETRHQLSLTWAPSAS</sequence>
<dbReference type="EMBL" id="JAHWXN010000002">
    <property type="protein sequence ID" value="MCK2037459.1"/>
    <property type="molecule type" value="Genomic_DNA"/>
</dbReference>
<dbReference type="Pfam" id="PF21307">
    <property type="entry name" value="Glyco_hydro_95_C"/>
    <property type="match status" value="1"/>
</dbReference>
<dbReference type="Pfam" id="PF22124">
    <property type="entry name" value="Glyco_hydro_95_cat"/>
    <property type="match status" value="1"/>
</dbReference>
<proteinExistence type="predicted"/>
<dbReference type="Gene3D" id="1.50.10.10">
    <property type="match status" value="1"/>
</dbReference>
<dbReference type="PANTHER" id="PTHR31084">
    <property type="entry name" value="ALPHA-L-FUCOSIDASE 2"/>
    <property type="match status" value="1"/>
</dbReference>
<dbReference type="InterPro" id="IPR054363">
    <property type="entry name" value="GH95_cat"/>
</dbReference>
<dbReference type="RefSeq" id="WP_247630857.1">
    <property type="nucleotide sequence ID" value="NZ_JAHWXN010000002.1"/>
</dbReference>
<feature type="domain" description="Alpha fucosidase A-like C-terminal" evidence="2">
    <location>
        <begin position="673"/>
        <end position="713"/>
    </location>
</feature>
<organism evidence="4 5">
    <name type="scientific">Microbacterium croceum</name>
    <dbReference type="NCBI Taxonomy" id="2851645"/>
    <lineage>
        <taxon>Bacteria</taxon>
        <taxon>Bacillati</taxon>
        <taxon>Actinomycetota</taxon>
        <taxon>Actinomycetes</taxon>
        <taxon>Micrococcales</taxon>
        <taxon>Microbacteriaceae</taxon>
        <taxon>Microbacterium</taxon>
    </lineage>
</organism>
<evidence type="ECO:0000259" key="1">
    <source>
        <dbReference type="Pfam" id="PF14498"/>
    </source>
</evidence>
<dbReference type="Proteomes" id="UP001300096">
    <property type="component" value="Unassembled WGS sequence"/>
</dbReference>
<accession>A0ABT0FHN1</accession>
<evidence type="ECO:0000313" key="4">
    <source>
        <dbReference type="EMBL" id="MCK2037459.1"/>
    </source>
</evidence>